<organism evidence="5 6">
    <name type="scientific">Desulfoferula mesophila</name>
    <dbReference type="NCBI Taxonomy" id="3058419"/>
    <lineage>
        <taxon>Bacteria</taxon>
        <taxon>Pseudomonadati</taxon>
        <taxon>Thermodesulfobacteriota</taxon>
        <taxon>Desulfarculia</taxon>
        <taxon>Desulfarculales</taxon>
        <taxon>Desulfarculaceae</taxon>
        <taxon>Desulfoferula</taxon>
    </lineage>
</organism>
<evidence type="ECO:0000256" key="2">
    <source>
        <dbReference type="ARBA" id="ARBA00022676"/>
    </source>
</evidence>
<keyword evidence="2" id="KW-0328">Glycosyltransferase</keyword>
<evidence type="ECO:0000313" key="6">
    <source>
        <dbReference type="Proteomes" id="UP001366166"/>
    </source>
</evidence>
<dbReference type="FunFam" id="3.90.550.10:FF:000122">
    <property type="entry name" value="Dolichol-phosphate mannosyltransferase subunit 1"/>
    <property type="match status" value="1"/>
</dbReference>
<comment type="similarity">
    <text evidence="1">Belongs to the glycosyltransferase 2 family.</text>
</comment>
<proteinExistence type="inferred from homology"/>
<dbReference type="PANTHER" id="PTHR43398:SF1">
    <property type="entry name" value="DOLICHOL-PHOSPHATE MANNOSYLTRANSFERASE SUBUNIT 1"/>
    <property type="match status" value="1"/>
</dbReference>
<evidence type="ECO:0000256" key="3">
    <source>
        <dbReference type="ARBA" id="ARBA00022679"/>
    </source>
</evidence>
<dbReference type="AlphaFoldDB" id="A0AAU9EBX2"/>
<keyword evidence="3" id="KW-0808">Transferase</keyword>
<sequence length="246" mass="26843">MPMEVLVVIPTYNEANNIRPLSEALLGLELDLGILFVDDNSPDGTGRIADSLARENSRIHVLHRPGKQGLGTAYREGFAYALANFDAPLMAQMDADFSHPPEALPALVASARKGAVGIGSRYVRGGGVKNWGLGRRFLSKGANIYVSTVLGLPVRDLTGAYKCWPRQVLERLQLASIGAQGFAALPEMAFRAHRLGFRHEESPIIFEDRRVGQSKLSGSIAVEAFLNVWRVRFNKSFDPSEAPSAK</sequence>
<dbReference type="GO" id="GO:0004582">
    <property type="term" value="F:dolichyl-phosphate beta-D-mannosyltransferase activity"/>
    <property type="evidence" value="ECO:0007669"/>
    <property type="project" value="InterPro"/>
</dbReference>
<reference evidence="6" key="1">
    <citation type="journal article" date="2023" name="Arch. Microbiol.">
        <title>Desulfoferula mesophilus gen. nov. sp. nov., a mesophilic sulfate-reducing bacterium isolated from a brackish lake sediment.</title>
        <authorList>
            <person name="Watanabe T."/>
            <person name="Yabe T."/>
            <person name="Tsuji J.M."/>
            <person name="Fukui M."/>
        </authorList>
    </citation>
    <scope>NUCLEOTIDE SEQUENCE [LARGE SCALE GENOMIC DNA]</scope>
    <source>
        <strain evidence="6">12FAK</strain>
    </source>
</reference>
<dbReference type="Pfam" id="PF00535">
    <property type="entry name" value="Glycos_transf_2"/>
    <property type="match status" value="1"/>
</dbReference>
<accession>A0AAU9EBX2</accession>
<evidence type="ECO:0000313" key="5">
    <source>
        <dbReference type="EMBL" id="BEQ14370.1"/>
    </source>
</evidence>
<dbReference type="KEGG" id="dmp:FAK_14360"/>
<evidence type="ECO:0000256" key="1">
    <source>
        <dbReference type="ARBA" id="ARBA00006739"/>
    </source>
</evidence>
<dbReference type="InterPro" id="IPR001173">
    <property type="entry name" value="Glyco_trans_2-like"/>
</dbReference>
<protein>
    <submittedName>
        <fullName evidence="5">Dolichyl-phosphate beta-D-mannosyltransferase</fullName>
    </submittedName>
</protein>
<keyword evidence="6" id="KW-1185">Reference proteome</keyword>
<dbReference type="Proteomes" id="UP001366166">
    <property type="component" value="Chromosome"/>
</dbReference>
<dbReference type="InterPro" id="IPR039528">
    <property type="entry name" value="DPM1-like"/>
</dbReference>
<dbReference type="CDD" id="cd06442">
    <property type="entry name" value="DPM1_like"/>
    <property type="match status" value="1"/>
</dbReference>
<name>A0AAU9EBX2_9BACT</name>
<dbReference type="PANTHER" id="PTHR43398">
    <property type="entry name" value="DOLICHOL-PHOSPHATE MANNOSYLTRANSFERASE SUBUNIT 1"/>
    <property type="match status" value="1"/>
</dbReference>
<dbReference type="InterPro" id="IPR029044">
    <property type="entry name" value="Nucleotide-diphossugar_trans"/>
</dbReference>
<dbReference type="Gene3D" id="3.90.550.10">
    <property type="entry name" value="Spore Coat Polysaccharide Biosynthesis Protein SpsA, Chain A"/>
    <property type="match status" value="1"/>
</dbReference>
<feature type="domain" description="Glycosyltransferase 2-like" evidence="4">
    <location>
        <begin position="7"/>
        <end position="171"/>
    </location>
</feature>
<dbReference type="EMBL" id="AP028679">
    <property type="protein sequence ID" value="BEQ14370.1"/>
    <property type="molecule type" value="Genomic_DNA"/>
</dbReference>
<dbReference type="SUPFAM" id="SSF53448">
    <property type="entry name" value="Nucleotide-diphospho-sugar transferases"/>
    <property type="match status" value="1"/>
</dbReference>
<dbReference type="GO" id="GO:0009247">
    <property type="term" value="P:glycolipid biosynthetic process"/>
    <property type="evidence" value="ECO:0007669"/>
    <property type="project" value="TreeGrafter"/>
</dbReference>
<gene>
    <name evidence="5" type="ORF">FAK_14360</name>
</gene>
<evidence type="ECO:0000259" key="4">
    <source>
        <dbReference type="Pfam" id="PF00535"/>
    </source>
</evidence>
<dbReference type="GO" id="GO:0016020">
    <property type="term" value="C:membrane"/>
    <property type="evidence" value="ECO:0007669"/>
    <property type="project" value="GOC"/>
</dbReference>